<organism evidence="1 2">
    <name type="scientific">Clostridium argentinense CDC 2741</name>
    <dbReference type="NCBI Taxonomy" id="1418104"/>
    <lineage>
        <taxon>Bacteria</taxon>
        <taxon>Bacillati</taxon>
        <taxon>Bacillota</taxon>
        <taxon>Clostridia</taxon>
        <taxon>Eubacteriales</taxon>
        <taxon>Clostridiaceae</taxon>
        <taxon>Clostridium</taxon>
    </lineage>
</organism>
<dbReference type="AlphaFoldDB" id="A0A0C1R827"/>
<evidence type="ECO:0008006" key="3">
    <source>
        <dbReference type="Google" id="ProtNLM"/>
    </source>
</evidence>
<reference evidence="1 2" key="1">
    <citation type="journal article" date="2015" name="Infect. Genet. Evol.">
        <title>Genomic sequences of six botulinum neurotoxin-producing strains representing three clostridial species illustrate the mobility and diversity of botulinum neurotoxin genes.</title>
        <authorList>
            <person name="Smith T.J."/>
            <person name="Hill K.K."/>
            <person name="Xie G."/>
            <person name="Foley B.T."/>
            <person name="Williamson C.H."/>
            <person name="Foster J.T."/>
            <person name="Johnson S.L."/>
            <person name="Chertkov O."/>
            <person name="Teshima H."/>
            <person name="Gibbons H.S."/>
            <person name="Johnsky L.A."/>
            <person name="Karavis M.A."/>
            <person name="Smith L.A."/>
        </authorList>
    </citation>
    <scope>NUCLEOTIDE SEQUENCE [LARGE SCALE GENOMIC DNA]</scope>
    <source>
        <strain evidence="1 2">CDC 2741</strain>
    </source>
</reference>
<dbReference type="RefSeq" id="WP_160289214.1">
    <property type="nucleotide sequence ID" value="NZ_AYSO01000016.1"/>
</dbReference>
<dbReference type="SUPFAM" id="SSF81301">
    <property type="entry name" value="Nucleotidyltransferase"/>
    <property type="match status" value="1"/>
</dbReference>
<gene>
    <name evidence="1" type="ORF">U732_3468</name>
</gene>
<evidence type="ECO:0000313" key="1">
    <source>
        <dbReference type="EMBL" id="KIE46701.1"/>
    </source>
</evidence>
<proteinExistence type="predicted"/>
<sequence>MILNEVLENIQLLQCELQKISSSIQNEIASVIVDGSVVRGDFIEYSSDID</sequence>
<name>A0A0C1R827_9CLOT</name>
<accession>A0A0C1R827</accession>
<evidence type="ECO:0000313" key="2">
    <source>
        <dbReference type="Proteomes" id="UP000031366"/>
    </source>
</evidence>
<keyword evidence="2" id="KW-1185">Reference proteome</keyword>
<comment type="caution">
    <text evidence="1">The sequence shown here is derived from an EMBL/GenBank/DDBJ whole genome shotgun (WGS) entry which is preliminary data.</text>
</comment>
<dbReference type="InterPro" id="IPR043519">
    <property type="entry name" value="NT_sf"/>
</dbReference>
<dbReference type="Proteomes" id="UP000031366">
    <property type="component" value="Unassembled WGS sequence"/>
</dbReference>
<dbReference type="EMBL" id="AYSO01000016">
    <property type="protein sequence ID" value="KIE46701.1"/>
    <property type="molecule type" value="Genomic_DNA"/>
</dbReference>
<protein>
    <recommendedName>
        <fullName evidence="3">Nucleotidyltransferase domain protein</fullName>
    </recommendedName>
</protein>
<dbReference type="OrthoDB" id="2080403at2"/>